<feature type="domain" description="Helix-hairpin-helix DNA-binding motif class 1" evidence="10">
    <location>
        <begin position="519"/>
        <end position="538"/>
    </location>
</feature>
<dbReference type="InterPro" id="IPR012340">
    <property type="entry name" value="NA-bd_OB-fold"/>
</dbReference>
<keyword evidence="3 8" id="KW-0227">DNA damage</keyword>
<evidence type="ECO:0000313" key="13">
    <source>
        <dbReference type="Proteomes" id="UP000321121"/>
    </source>
</evidence>
<dbReference type="InterPro" id="IPR004150">
    <property type="entry name" value="NAD_DNA_ligase_OB"/>
</dbReference>
<dbReference type="EC" id="6.5.1.2" evidence="8"/>
<comment type="caution">
    <text evidence="12">The sequence shown here is derived from an EMBL/GenBank/DDBJ whole genome shotgun (WGS) entry which is preliminary data.</text>
</comment>
<comment type="catalytic activity">
    <reaction evidence="7 8">
        <text>NAD(+) + (deoxyribonucleotide)n-3'-hydroxyl + 5'-phospho-(deoxyribonucleotide)m = (deoxyribonucleotide)n+m + AMP + beta-nicotinamide D-nucleotide.</text>
        <dbReference type="EC" id="6.5.1.2"/>
    </reaction>
</comment>
<dbReference type="SUPFAM" id="SSF56091">
    <property type="entry name" value="DNA ligase/mRNA capping enzyme, catalytic domain"/>
    <property type="match status" value="1"/>
</dbReference>
<dbReference type="SMART" id="SM00532">
    <property type="entry name" value="LIGANc"/>
    <property type="match status" value="1"/>
</dbReference>
<evidence type="ECO:0000256" key="5">
    <source>
        <dbReference type="ARBA" id="ARBA00023027"/>
    </source>
</evidence>
<keyword evidence="5 8" id="KW-0520">NAD</keyword>
<evidence type="ECO:0000256" key="2">
    <source>
        <dbReference type="ARBA" id="ARBA00022705"/>
    </source>
</evidence>
<dbReference type="PROSITE" id="PS01056">
    <property type="entry name" value="DNA_LIGASE_N2"/>
    <property type="match status" value="1"/>
</dbReference>
<dbReference type="PANTHER" id="PTHR47810:SF1">
    <property type="entry name" value="DNA LIGASE B"/>
    <property type="match status" value="1"/>
</dbReference>
<organism evidence="12 13">
    <name type="scientific">Halomonas halophila</name>
    <dbReference type="NCBI Taxonomy" id="29573"/>
    <lineage>
        <taxon>Bacteria</taxon>
        <taxon>Pseudomonadati</taxon>
        <taxon>Pseudomonadota</taxon>
        <taxon>Gammaproteobacteria</taxon>
        <taxon>Oceanospirillales</taxon>
        <taxon>Halomonadaceae</taxon>
        <taxon>Halomonas</taxon>
    </lineage>
</organism>
<evidence type="ECO:0000256" key="4">
    <source>
        <dbReference type="ARBA" id="ARBA00022842"/>
    </source>
</evidence>
<reference evidence="12 13" key="1">
    <citation type="submission" date="2019-07" db="EMBL/GenBank/DDBJ databases">
        <title>Whole genome shotgun sequence of Halomonas halophila NBRC 102604.</title>
        <authorList>
            <person name="Hosoyama A."/>
            <person name="Uohara A."/>
            <person name="Ohji S."/>
            <person name="Ichikawa N."/>
        </authorList>
    </citation>
    <scope>NUCLEOTIDE SEQUENCE [LARGE SCALE GENOMIC DNA]</scope>
    <source>
        <strain evidence="12 13">NBRC 102604</strain>
    </source>
</reference>
<accession>A0ABQ0U642</accession>
<protein>
    <recommendedName>
        <fullName evidence="8">DNA ligase B</fullName>
        <ecNumber evidence="8">6.5.1.2</ecNumber>
    </recommendedName>
    <alternativeName>
        <fullName evidence="8">Polydeoxyribonucleotide synthase [NAD(+)] B</fullName>
    </alternativeName>
</protein>
<dbReference type="Gene3D" id="1.10.150.20">
    <property type="entry name" value="5' to 3' exonuclease, C-terminal subdomain"/>
    <property type="match status" value="2"/>
</dbReference>
<gene>
    <name evidence="8 12" type="primary">ligB</name>
    <name evidence="12" type="ORF">HHA04nite_25320</name>
</gene>
<proteinExistence type="inferred from homology"/>
<keyword evidence="13" id="KW-1185">Reference proteome</keyword>
<evidence type="ECO:0000256" key="9">
    <source>
        <dbReference type="SAM" id="SignalP"/>
    </source>
</evidence>
<dbReference type="InterPro" id="IPR033136">
    <property type="entry name" value="DNA_ligase_CS"/>
</dbReference>
<dbReference type="InterPro" id="IPR003583">
    <property type="entry name" value="Hlx-hairpin-Hlx_DNA-bd_motif"/>
</dbReference>
<keyword evidence="9" id="KW-0732">Signal</keyword>
<keyword evidence="2 8" id="KW-0235">DNA replication</keyword>
<dbReference type="Gene3D" id="1.10.287.610">
    <property type="entry name" value="Helix hairpin bin"/>
    <property type="match status" value="1"/>
</dbReference>
<dbReference type="HAMAP" id="MF_01587">
    <property type="entry name" value="DNA_ligase_B"/>
    <property type="match status" value="1"/>
</dbReference>
<dbReference type="GO" id="GO:0016874">
    <property type="term" value="F:ligase activity"/>
    <property type="evidence" value="ECO:0007669"/>
    <property type="project" value="UniProtKB-KW"/>
</dbReference>
<feature type="signal peptide" evidence="9">
    <location>
        <begin position="1"/>
        <end position="19"/>
    </location>
</feature>
<feature type="domain" description="Helix-hairpin-helix DNA-binding motif class 1" evidence="10">
    <location>
        <begin position="461"/>
        <end position="480"/>
    </location>
</feature>
<dbReference type="InterPro" id="IPR050326">
    <property type="entry name" value="NAD_dep_DNA_ligaseB"/>
</dbReference>
<dbReference type="Proteomes" id="UP000321121">
    <property type="component" value="Unassembled WGS sequence"/>
</dbReference>
<dbReference type="Gene3D" id="3.30.470.30">
    <property type="entry name" value="DNA ligase/mRNA capping enzyme"/>
    <property type="match status" value="1"/>
</dbReference>
<evidence type="ECO:0000256" key="7">
    <source>
        <dbReference type="ARBA" id="ARBA00034005"/>
    </source>
</evidence>
<dbReference type="SUPFAM" id="SSF47781">
    <property type="entry name" value="RuvA domain 2-like"/>
    <property type="match status" value="1"/>
</dbReference>
<evidence type="ECO:0000256" key="3">
    <source>
        <dbReference type="ARBA" id="ARBA00022763"/>
    </source>
</evidence>
<dbReference type="EMBL" id="BJUS01000033">
    <property type="protein sequence ID" value="GEK73988.1"/>
    <property type="molecule type" value="Genomic_DNA"/>
</dbReference>
<dbReference type="InterPro" id="IPR020923">
    <property type="entry name" value="DNA_ligase_B"/>
</dbReference>
<dbReference type="InterPro" id="IPR013840">
    <property type="entry name" value="DNAligase_N"/>
</dbReference>
<dbReference type="InterPro" id="IPR010994">
    <property type="entry name" value="RuvA_2-like"/>
</dbReference>
<dbReference type="PANTHER" id="PTHR47810">
    <property type="entry name" value="DNA LIGASE"/>
    <property type="match status" value="1"/>
</dbReference>
<dbReference type="InterPro" id="IPR013839">
    <property type="entry name" value="DNAligase_adenylation"/>
</dbReference>
<evidence type="ECO:0000256" key="6">
    <source>
        <dbReference type="ARBA" id="ARBA00023204"/>
    </source>
</evidence>
<dbReference type="Pfam" id="PF01653">
    <property type="entry name" value="DNA_ligase_aden"/>
    <property type="match status" value="1"/>
</dbReference>
<evidence type="ECO:0000259" key="10">
    <source>
        <dbReference type="SMART" id="SM00278"/>
    </source>
</evidence>
<evidence type="ECO:0000256" key="8">
    <source>
        <dbReference type="HAMAP-Rule" id="MF_01587"/>
    </source>
</evidence>
<keyword evidence="1 8" id="KW-0436">Ligase</keyword>
<dbReference type="Gene3D" id="2.40.50.140">
    <property type="entry name" value="Nucleic acid-binding proteins"/>
    <property type="match status" value="1"/>
</dbReference>
<dbReference type="RefSeq" id="WP_146909628.1">
    <property type="nucleotide sequence ID" value="NZ_BJUS01000033.1"/>
</dbReference>
<dbReference type="SUPFAM" id="SSF50249">
    <property type="entry name" value="Nucleic acid-binding proteins"/>
    <property type="match status" value="1"/>
</dbReference>
<dbReference type="Pfam" id="PF03120">
    <property type="entry name" value="OB_DNA_ligase"/>
    <property type="match status" value="1"/>
</dbReference>
<feature type="active site" description="N6-AMP-lysine intermediate" evidence="8">
    <location>
        <position position="125"/>
    </location>
</feature>
<feature type="chain" id="PRO_5047399553" description="DNA ligase B" evidence="9">
    <location>
        <begin position="20"/>
        <end position="570"/>
    </location>
</feature>
<feature type="domain" description="NAD-dependent DNA ligase N-terminal" evidence="11">
    <location>
        <begin position="28"/>
        <end position="429"/>
    </location>
</feature>
<dbReference type="SMART" id="SM00278">
    <property type="entry name" value="HhH1"/>
    <property type="match status" value="3"/>
</dbReference>
<feature type="domain" description="Helix-hairpin-helix DNA-binding motif class 1" evidence="10">
    <location>
        <begin position="427"/>
        <end position="446"/>
    </location>
</feature>
<evidence type="ECO:0000259" key="11">
    <source>
        <dbReference type="SMART" id="SM00532"/>
    </source>
</evidence>
<comment type="function">
    <text evidence="8">Catalyzes the formation of phosphodiester linkages between 5'-phosphoryl and 3'-hydroxyl groups in double-stranded DNA using NAD as a coenzyme and as the energy source for the reaction.</text>
</comment>
<evidence type="ECO:0000256" key="1">
    <source>
        <dbReference type="ARBA" id="ARBA00022598"/>
    </source>
</evidence>
<evidence type="ECO:0000313" key="12">
    <source>
        <dbReference type="EMBL" id="GEK73988.1"/>
    </source>
</evidence>
<dbReference type="Pfam" id="PF14520">
    <property type="entry name" value="HHH_5"/>
    <property type="match status" value="1"/>
</dbReference>
<keyword evidence="6 8" id="KW-0234">DNA repair</keyword>
<sequence length="570" mass="62131">MPRRLSLLLLCLWSLPLLADCPSWSTPRAERELSALHDRLSAWNAAYRRDGSSPVSDAVYDQARARFDAWRRCFPEQAPDAPAPDTGPAGELAHPVAQTGLAKLADEDAVRAWLARRDDAWLQPKVDGVAVTLVYEDGRLARAISRGDGESGQDWTRQVRRLPAVPERLTGTPPARVVLQGELYRRLDGHVQAETGSAGARSEVAGWLAREELDATTAGEIGLFVWAWPDGPATMGERLEGLAAMGFPETARWSRPVAAFEEVKRLRDRRYRGALPFATDGVVLKQGRRPDGERWRAEPPDWAAAWKYPPREALAEVRGVEFRVGRTGRITPLLHLVPVTLDGRRVSRVSAGSLERWETLDIRPGDRVVVALAGLTIPRLDGVAWRAVERPDLSPPSADDHGPLSCWHPTPGCEGQFLERLTWLSGGSALSIPGLGPGTWRALLEAGLVRDLLDWLALSPATLEGASGIGETRARRLAERFAATRARPFAAWLEALGPPPGWDAGDTTGWTTLASRRERDWRGLPGVGPVRAEALAAFFADPQVRTLAARLEAAGIDGFSGAASVLPAQR</sequence>
<name>A0ABQ0U642_9GAMM</name>
<comment type="similarity">
    <text evidence="8">Belongs to the NAD-dependent DNA ligase family. LigB subfamily.</text>
</comment>
<dbReference type="NCBIfam" id="NF005987">
    <property type="entry name" value="PRK08097.1"/>
    <property type="match status" value="1"/>
</dbReference>
<keyword evidence="4" id="KW-0460">Magnesium</keyword>